<protein>
    <recommendedName>
        <fullName evidence="2">FAS1 domain-containing protein</fullName>
    </recommendedName>
</protein>
<dbReference type="SMART" id="SM00554">
    <property type="entry name" value="FAS1"/>
    <property type="match status" value="2"/>
</dbReference>
<dbReference type="InterPro" id="IPR036378">
    <property type="entry name" value="FAS1_dom_sf"/>
</dbReference>
<dbReference type="SUPFAM" id="SSF82153">
    <property type="entry name" value="FAS1 domain"/>
    <property type="match status" value="2"/>
</dbReference>
<proteinExistence type="predicted"/>
<gene>
    <name evidence="3" type="ORF">OEZ85_002858</name>
</gene>
<evidence type="ECO:0000313" key="4">
    <source>
        <dbReference type="Proteomes" id="UP001244341"/>
    </source>
</evidence>
<dbReference type="InterPro" id="IPR050904">
    <property type="entry name" value="Adhesion/Biosynth-related"/>
</dbReference>
<reference evidence="3 4" key="1">
    <citation type="submission" date="2023-05" db="EMBL/GenBank/DDBJ databases">
        <title>A 100% complete, gapless, phased diploid assembly of the Scenedesmus obliquus UTEX 3031 genome.</title>
        <authorList>
            <person name="Biondi T.C."/>
            <person name="Hanschen E.R."/>
            <person name="Kwon T."/>
            <person name="Eng W."/>
            <person name="Kruse C.P.S."/>
            <person name="Koehler S.I."/>
            <person name="Kunde Y."/>
            <person name="Gleasner C.D."/>
            <person name="You Mak K.T."/>
            <person name="Polle J."/>
            <person name="Hovde B.T."/>
            <person name="Starkenburg S.R."/>
        </authorList>
    </citation>
    <scope>NUCLEOTIDE SEQUENCE [LARGE SCALE GENOMIC DNA]</scope>
    <source>
        <strain evidence="3 4">DOE0152z</strain>
    </source>
</reference>
<dbReference type="PROSITE" id="PS50213">
    <property type="entry name" value="FAS1"/>
    <property type="match status" value="2"/>
</dbReference>
<dbReference type="Gene3D" id="2.30.180.10">
    <property type="entry name" value="FAS1 domain"/>
    <property type="match status" value="2"/>
</dbReference>
<feature type="domain" description="FAS1" evidence="2">
    <location>
        <begin position="236"/>
        <end position="407"/>
    </location>
</feature>
<dbReference type="PANTHER" id="PTHR10900">
    <property type="entry name" value="PERIOSTIN-RELATED"/>
    <property type="match status" value="1"/>
</dbReference>
<keyword evidence="4" id="KW-1185">Reference proteome</keyword>
<sequence>MLGDFTGVTSDLQVSLVAAYLRSHLGLYFERSTSAICSTAITIIQLLLARRLQAGIMRRAVALLLVLAGAALVQAEYDTIYDAAKANKLTMFLDASSRISGFTEQIKSPGFIGTVFAPTDEAIQAALDTAGVTKNQLFKNNSLLVDIVQYHVVPGDAISSDRLKNDGVYTSMRGKQLTITKSLGGDVAVNSGSTAQVIERDQKAGAAMFNVIDNLLLPPDELASLNLQQADKVMFFKSLEEATGSVDGLSTLYTAIGDAGLSSYLGNSKTVATLFAPSDDAWYTIDTMSNYYAGNTTAISGNKKQLANLLKYHVLPGKALRASQLKDNMTLTMYNGETIMIHVSKKAARKVTERIMREQAVISARISGVDPSMHIILKPNSDGDEAAITSADVVAGSSYLHKIDAVLVPKSTLDFLDSITADSGKKKGKNATVSEAFGKNASSANGTDAAAGNETVSGNGTSAKNATSAAVGLTVSSFLAAPLLLAAVLLL</sequence>
<evidence type="ECO:0000256" key="1">
    <source>
        <dbReference type="SAM" id="MobiDB-lite"/>
    </source>
</evidence>
<feature type="region of interest" description="Disordered" evidence="1">
    <location>
        <begin position="442"/>
        <end position="461"/>
    </location>
</feature>
<evidence type="ECO:0000259" key="2">
    <source>
        <dbReference type="PROSITE" id="PS50213"/>
    </source>
</evidence>
<accession>A0ABY8U3S8</accession>
<dbReference type="EMBL" id="CP126212">
    <property type="protein sequence ID" value="WIA14328.1"/>
    <property type="molecule type" value="Genomic_DNA"/>
</dbReference>
<feature type="domain" description="FAS1" evidence="2">
    <location>
        <begin position="76"/>
        <end position="216"/>
    </location>
</feature>
<name>A0ABY8U3S8_TETOB</name>
<organism evidence="3 4">
    <name type="scientific">Tetradesmus obliquus</name>
    <name type="common">Green alga</name>
    <name type="synonym">Acutodesmus obliquus</name>
    <dbReference type="NCBI Taxonomy" id="3088"/>
    <lineage>
        <taxon>Eukaryota</taxon>
        <taxon>Viridiplantae</taxon>
        <taxon>Chlorophyta</taxon>
        <taxon>core chlorophytes</taxon>
        <taxon>Chlorophyceae</taxon>
        <taxon>CS clade</taxon>
        <taxon>Sphaeropleales</taxon>
        <taxon>Scenedesmaceae</taxon>
        <taxon>Tetradesmus</taxon>
    </lineage>
</organism>
<dbReference type="InterPro" id="IPR000782">
    <property type="entry name" value="FAS1_domain"/>
</dbReference>
<dbReference type="Pfam" id="PF02469">
    <property type="entry name" value="Fasciclin"/>
    <property type="match status" value="2"/>
</dbReference>
<evidence type="ECO:0000313" key="3">
    <source>
        <dbReference type="EMBL" id="WIA14328.1"/>
    </source>
</evidence>
<dbReference type="Proteomes" id="UP001244341">
    <property type="component" value="Chromosome 5b"/>
</dbReference>
<dbReference type="PANTHER" id="PTHR10900:SF77">
    <property type="entry name" value="FI19380P1"/>
    <property type="match status" value="1"/>
</dbReference>